<feature type="chain" id="PRO_5025447399" evidence="1">
    <location>
        <begin position="30"/>
        <end position="187"/>
    </location>
</feature>
<keyword evidence="1" id="KW-0732">Signal</keyword>
<name>A0A6A7AZ99_9PLEO</name>
<feature type="signal peptide" evidence="1">
    <location>
        <begin position="1"/>
        <end position="29"/>
    </location>
</feature>
<sequence length="187" mass="20214">MFAQLHVAEWNLDCLLFLAAAAGIRVAQADFMVYTEPPIPTTAIPSFANPSDASSWTTSVFLNARLAYGRFTSSLGEPYQSSLTSARSEIDEWARTISNFSIPAEVTIATETPTYFSKPDWYNALPTGARAFKEQQVADQFSIVRSVISAREPTSSSSSAAAAQTVAPQWMRKEFGVLAGAAVAAFL</sequence>
<accession>A0A6A7AZ99</accession>
<keyword evidence="3" id="KW-1185">Reference proteome</keyword>
<organism evidence="2 3">
    <name type="scientific">Plenodomus tracheiphilus IPT5</name>
    <dbReference type="NCBI Taxonomy" id="1408161"/>
    <lineage>
        <taxon>Eukaryota</taxon>
        <taxon>Fungi</taxon>
        <taxon>Dikarya</taxon>
        <taxon>Ascomycota</taxon>
        <taxon>Pezizomycotina</taxon>
        <taxon>Dothideomycetes</taxon>
        <taxon>Pleosporomycetidae</taxon>
        <taxon>Pleosporales</taxon>
        <taxon>Pleosporineae</taxon>
        <taxon>Leptosphaeriaceae</taxon>
        <taxon>Plenodomus</taxon>
    </lineage>
</organism>
<dbReference type="OrthoDB" id="3795630at2759"/>
<dbReference type="Proteomes" id="UP000799423">
    <property type="component" value="Unassembled WGS sequence"/>
</dbReference>
<reference evidence="2" key="1">
    <citation type="submission" date="2020-01" db="EMBL/GenBank/DDBJ databases">
        <authorList>
            <consortium name="DOE Joint Genome Institute"/>
            <person name="Haridas S."/>
            <person name="Albert R."/>
            <person name="Binder M."/>
            <person name="Bloem J."/>
            <person name="Labutti K."/>
            <person name="Salamov A."/>
            <person name="Andreopoulos B."/>
            <person name="Baker S.E."/>
            <person name="Barry K."/>
            <person name="Bills G."/>
            <person name="Bluhm B.H."/>
            <person name="Cannon C."/>
            <person name="Castanera R."/>
            <person name="Culley D.E."/>
            <person name="Daum C."/>
            <person name="Ezra D."/>
            <person name="Gonzalez J.B."/>
            <person name="Henrissat B."/>
            <person name="Kuo A."/>
            <person name="Liang C."/>
            <person name="Lipzen A."/>
            <person name="Lutzoni F."/>
            <person name="Magnuson J."/>
            <person name="Mondo S."/>
            <person name="Nolan M."/>
            <person name="Ohm R."/>
            <person name="Pangilinan J."/>
            <person name="Park H.-J."/>
            <person name="Ramirez L."/>
            <person name="Alfaro M."/>
            <person name="Sun H."/>
            <person name="Tritt A."/>
            <person name="Yoshinaga Y."/>
            <person name="Zwiers L.-H."/>
            <person name="Turgeon B.G."/>
            <person name="Goodwin S.B."/>
            <person name="Spatafora J.W."/>
            <person name="Crous P.W."/>
            <person name="Grigoriev I.V."/>
        </authorList>
    </citation>
    <scope>NUCLEOTIDE SEQUENCE</scope>
    <source>
        <strain evidence="2">IPT5</strain>
    </source>
</reference>
<evidence type="ECO:0000256" key="1">
    <source>
        <dbReference type="SAM" id="SignalP"/>
    </source>
</evidence>
<dbReference type="EMBL" id="MU006320">
    <property type="protein sequence ID" value="KAF2848144.1"/>
    <property type="molecule type" value="Genomic_DNA"/>
</dbReference>
<protein>
    <submittedName>
        <fullName evidence="2">Uncharacterized protein</fullName>
    </submittedName>
</protein>
<proteinExistence type="predicted"/>
<evidence type="ECO:0000313" key="3">
    <source>
        <dbReference type="Proteomes" id="UP000799423"/>
    </source>
</evidence>
<evidence type="ECO:0000313" key="2">
    <source>
        <dbReference type="EMBL" id="KAF2848144.1"/>
    </source>
</evidence>
<dbReference type="AlphaFoldDB" id="A0A6A7AZ99"/>
<gene>
    <name evidence="2" type="ORF">T440DRAFT_537251</name>
</gene>